<sequence>MSGSSPGVEITGVVRDASGAPVAGAHVLFTDGPRPLPDIAALTDAEGRFSLGVPSPGSYTLMCRADPLLGPSGTVEAAVRVEPGARATAAGPVRVDLTLG</sequence>
<dbReference type="GO" id="GO:0004180">
    <property type="term" value="F:carboxypeptidase activity"/>
    <property type="evidence" value="ECO:0007669"/>
    <property type="project" value="UniProtKB-KW"/>
</dbReference>
<dbReference type="EMBL" id="CP065959">
    <property type="protein sequence ID" value="QQC87561.1"/>
    <property type="molecule type" value="Genomic_DNA"/>
</dbReference>
<keyword evidence="1" id="KW-0378">Hydrolase</keyword>
<keyword evidence="1" id="KW-0645">Protease</keyword>
<dbReference type="Proteomes" id="UP000596130">
    <property type="component" value="Chromosome"/>
</dbReference>
<reference evidence="1 2" key="1">
    <citation type="submission" date="2020-12" db="EMBL/GenBank/DDBJ databases">
        <title>Identification and biosynthesis of polyene macrolides produced by Streptomyces alfalfae Men-myco-93-63.</title>
        <authorList>
            <person name="Liu D."/>
            <person name="Li Y."/>
            <person name="Liu L."/>
            <person name="Han X."/>
            <person name="Shen F."/>
        </authorList>
    </citation>
    <scope>NUCLEOTIDE SEQUENCE [LARGE SCALE GENOMIC DNA]</scope>
    <source>
        <strain evidence="1 2">Men-myco-93-63</strain>
    </source>
</reference>
<evidence type="ECO:0000313" key="2">
    <source>
        <dbReference type="Proteomes" id="UP000596130"/>
    </source>
</evidence>
<protein>
    <submittedName>
        <fullName evidence="1">Carboxypeptidase regulatory-like domain-containing protein</fullName>
    </submittedName>
</protein>
<gene>
    <name evidence="1" type="ORF">I8755_03425</name>
</gene>
<name>A0A7T4PC64_9ACTN</name>
<keyword evidence="1" id="KW-0121">Carboxypeptidase</keyword>
<organism evidence="1 2">
    <name type="scientific">Streptomyces alfalfae</name>
    <dbReference type="NCBI Taxonomy" id="1642299"/>
    <lineage>
        <taxon>Bacteria</taxon>
        <taxon>Bacillati</taxon>
        <taxon>Actinomycetota</taxon>
        <taxon>Actinomycetes</taxon>
        <taxon>Kitasatosporales</taxon>
        <taxon>Streptomycetaceae</taxon>
        <taxon>Streptomyces</taxon>
    </lineage>
</organism>
<evidence type="ECO:0000313" key="1">
    <source>
        <dbReference type="EMBL" id="QQC87561.1"/>
    </source>
</evidence>
<proteinExistence type="predicted"/>
<accession>A0A7T4PC64</accession>
<dbReference type="Gene3D" id="2.60.40.1120">
    <property type="entry name" value="Carboxypeptidase-like, regulatory domain"/>
    <property type="match status" value="1"/>
</dbReference>
<dbReference type="Pfam" id="PF13620">
    <property type="entry name" value="CarboxypepD_reg"/>
    <property type="match status" value="1"/>
</dbReference>
<dbReference type="GO" id="GO:0030246">
    <property type="term" value="F:carbohydrate binding"/>
    <property type="evidence" value="ECO:0007669"/>
    <property type="project" value="InterPro"/>
</dbReference>
<dbReference type="AlphaFoldDB" id="A0A7T4PC64"/>
<dbReference type="SUPFAM" id="SSF49452">
    <property type="entry name" value="Starch-binding domain-like"/>
    <property type="match status" value="1"/>
</dbReference>
<dbReference type="RefSeq" id="WP_198501709.1">
    <property type="nucleotide sequence ID" value="NZ_CP065959.1"/>
</dbReference>
<dbReference type="InterPro" id="IPR013784">
    <property type="entry name" value="Carb-bd-like_fold"/>
</dbReference>